<dbReference type="GO" id="GO:0006511">
    <property type="term" value="P:ubiquitin-dependent protein catabolic process"/>
    <property type="evidence" value="ECO:0007669"/>
    <property type="project" value="TreeGrafter"/>
</dbReference>
<dbReference type="GO" id="GO:0004842">
    <property type="term" value="F:ubiquitin-protein transferase activity"/>
    <property type="evidence" value="ECO:0007669"/>
    <property type="project" value="TreeGrafter"/>
</dbReference>
<dbReference type="SUPFAM" id="SSF50729">
    <property type="entry name" value="PH domain-like"/>
    <property type="match status" value="1"/>
</dbReference>
<dbReference type="SUPFAM" id="SSF54236">
    <property type="entry name" value="Ubiquitin-like"/>
    <property type="match status" value="1"/>
</dbReference>
<dbReference type="InterPro" id="IPR000299">
    <property type="entry name" value="FERM_domain"/>
</dbReference>
<dbReference type="InterPro" id="IPR011993">
    <property type="entry name" value="PH-like_dom_sf"/>
</dbReference>
<proteinExistence type="predicted"/>
<dbReference type="Gene3D" id="2.30.29.30">
    <property type="entry name" value="Pleckstrin-homology domain (PH domain)/Phosphotyrosine-binding domain (PTB)"/>
    <property type="match status" value="1"/>
</dbReference>
<dbReference type="PANTHER" id="PTHR23280">
    <property type="entry name" value="4.1 G PROTEIN"/>
    <property type="match status" value="1"/>
</dbReference>
<feature type="region of interest" description="Disordered" evidence="1">
    <location>
        <begin position="439"/>
        <end position="458"/>
    </location>
</feature>
<dbReference type="Gene3D" id="1.20.80.10">
    <property type="match status" value="1"/>
</dbReference>
<feature type="region of interest" description="Disordered" evidence="1">
    <location>
        <begin position="1"/>
        <end position="21"/>
    </location>
</feature>
<dbReference type="EMBL" id="NIVC01000424">
    <property type="protein sequence ID" value="PAA83274.1"/>
    <property type="molecule type" value="Genomic_DNA"/>
</dbReference>
<dbReference type="Pfam" id="PF09379">
    <property type="entry name" value="FERM_N"/>
    <property type="match status" value="1"/>
</dbReference>
<name>A0A267GD16_9PLAT</name>
<protein>
    <recommendedName>
        <fullName evidence="2">FERM domain-containing protein</fullName>
    </recommendedName>
</protein>
<organism evidence="3 4">
    <name type="scientific">Macrostomum lignano</name>
    <dbReference type="NCBI Taxonomy" id="282301"/>
    <lineage>
        <taxon>Eukaryota</taxon>
        <taxon>Metazoa</taxon>
        <taxon>Spiralia</taxon>
        <taxon>Lophotrochozoa</taxon>
        <taxon>Platyhelminthes</taxon>
        <taxon>Rhabditophora</taxon>
        <taxon>Macrostomorpha</taxon>
        <taxon>Macrostomida</taxon>
        <taxon>Macrostomidae</taxon>
        <taxon>Macrostomum</taxon>
    </lineage>
</organism>
<evidence type="ECO:0000313" key="4">
    <source>
        <dbReference type="Proteomes" id="UP000215902"/>
    </source>
</evidence>
<dbReference type="Gene3D" id="3.10.20.90">
    <property type="entry name" value="Phosphatidylinositol 3-kinase Catalytic Subunit, Chain A, domain 1"/>
    <property type="match status" value="1"/>
</dbReference>
<dbReference type="PANTHER" id="PTHR23280:SF13">
    <property type="entry name" value="E3 UBIQUITIN-PROTEIN LIGASE MYLIP"/>
    <property type="match status" value="1"/>
</dbReference>
<evidence type="ECO:0000256" key="1">
    <source>
        <dbReference type="SAM" id="MobiDB-lite"/>
    </source>
</evidence>
<dbReference type="InterPro" id="IPR029071">
    <property type="entry name" value="Ubiquitin-like_domsf"/>
</dbReference>
<gene>
    <name evidence="3" type="ORF">BOX15_Mlig011249g1</name>
</gene>
<keyword evidence="4" id="KW-1185">Reference proteome</keyword>
<dbReference type="InterPro" id="IPR018980">
    <property type="entry name" value="FERM_PH-like_C"/>
</dbReference>
<evidence type="ECO:0000313" key="3">
    <source>
        <dbReference type="EMBL" id="PAA83274.1"/>
    </source>
</evidence>
<sequence length="536" mass="60697">MASTGVLADDESLSSSPSCNRGRQRTIRIDVILLDGTQCQVCLDYRANGQDCLDKVCQCLGVFHEVDYFGLTYFGAKREELWVNMRNRLYQQLPTTLALNGVYRLYLRVKFYVPPHMMLHQETRHQVYLDVRSRLLDRHHWLLDKELQQGQGSRSPDSGSDASSSFDLEDNSHEEPLAARLAALIVQADFGSGSLSSSNRLCRQILSRLLDFNDEDSCYNDNDSSGGSGGSCGTDSFREEFLELCKSAMEYHNKLLELSPTAAEYRLLQTASAGLSMYGSHYHEAKDHLESRLNVAVGPDAVWLCRPDAKTAFERHPYPRVQQVTISDRFLYLSLSQENGSIREMGFRLASPKAANCLYRCVTETHSFFRCDTVRNNVATKTCRDVKGAFVSLFVERELSSVRNFVFDVRRTAKEVHDNARRQLHKCLSAASAAPGINFRKRERRDSRQSTRTNSSTRAVAPMPNLLRCQRFNCIPALRSHDGLRRLRQPAGDLPDLSSRNLHTASLLCSLARLINTHCVCACAISFFCRYVWKQL</sequence>
<dbReference type="InterPro" id="IPR019749">
    <property type="entry name" value="Band_41_domain"/>
</dbReference>
<dbReference type="STRING" id="282301.A0A267GD16"/>
<dbReference type="OrthoDB" id="10037309at2759"/>
<dbReference type="InterPro" id="IPR014352">
    <property type="entry name" value="FERM/acyl-CoA-bd_prot_sf"/>
</dbReference>
<dbReference type="SMART" id="SM00295">
    <property type="entry name" value="B41"/>
    <property type="match status" value="1"/>
</dbReference>
<comment type="caution">
    <text evidence="3">The sequence shown here is derived from an EMBL/GenBank/DDBJ whole genome shotgun (WGS) entry which is preliminary data.</text>
</comment>
<feature type="compositionally biased region" description="Low complexity" evidence="1">
    <location>
        <begin position="153"/>
        <end position="166"/>
    </location>
</feature>
<reference evidence="3 4" key="1">
    <citation type="submission" date="2017-06" db="EMBL/GenBank/DDBJ databases">
        <title>A platform for efficient transgenesis in Macrostomum lignano, a flatworm model organism for stem cell research.</title>
        <authorList>
            <person name="Berezikov E."/>
        </authorList>
    </citation>
    <scope>NUCLEOTIDE SEQUENCE [LARGE SCALE GENOMIC DNA]</scope>
    <source>
        <strain evidence="3">DV1</strain>
        <tissue evidence="3">Whole organism</tissue>
    </source>
</reference>
<dbReference type="AlphaFoldDB" id="A0A267GD16"/>
<dbReference type="InterPro" id="IPR018979">
    <property type="entry name" value="FERM_N"/>
</dbReference>
<feature type="domain" description="FERM" evidence="2">
    <location>
        <begin position="27"/>
        <end position="373"/>
    </location>
</feature>
<dbReference type="Proteomes" id="UP000215902">
    <property type="component" value="Unassembled WGS sequence"/>
</dbReference>
<dbReference type="Pfam" id="PF09380">
    <property type="entry name" value="FERM_C"/>
    <property type="match status" value="1"/>
</dbReference>
<accession>A0A267GD16</accession>
<feature type="region of interest" description="Disordered" evidence="1">
    <location>
        <begin position="147"/>
        <end position="169"/>
    </location>
</feature>
<dbReference type="SMART" id="SM01196">
    <property type="entry name" value="FERM_C"/>
    <property type="match status" value="1"/>
</dbReference>
<dbReference type="PROSITE" id="PS50057">
    <property type="entry name" value="FERM_3"/>
    <property type="match status" value="1"/>
</dbReference>
<evidence type="ECO:0000259" key="2">
    <source>
        <dbReference type="PROSITE" id="PS50057"/>
    </source>
</evidence>